<organism evidence="1 2">
    <name type="scientific">Trichonephila inaurata madagascariensis</name>
    <dbReference type="NCBI Taxonomy" id="2747483"/>
    <lineage>
        <taxon>Eukaryota</taxon>
        <taxon>Metazoa</taxon>
        <taxon>Ecdysozoa</taxon>
        <taxon>Arthropoda</taxon>
        <taxon>Chelicerata</taxon>
        <taxon>Arachnida</taxon>
        <taxon>Araneae</taxon>
        <taxon>Araneomorphae</taxon>
        <taxon>Entelegynae</taxon>
        <taxon>Araneoidea</taxon>
        <taxon>Nephilidae</taxon>
        <taxon>Trichonephila</taxon>
        <taxon>Trichonephila inaurata</taxon>
    </lineage>
</organism>
<name>A0A8X6Y5P3_9ARAC</name>
<comment type="caution">
    <text evidence="1">The sequence shown here is derived from an EMBL/GenBank/DDBJ whole genome shotgun (WGS) entry which is preliminary data.</text>
</comment>
<dbReference type="AlphaFoldDB" id="A0A8X6Y5P3"/>
<accession>A0A8X6Y5P3</accession>
<keyword evidence="2" id="KW-1185">Reference proteome</keyword>
<protein>
    <submittedName>
        <fullName evidence="1">Uncharacterized protein</fullName>
    </submittedName>
</protein>
<evidence type="ECO:0000313" key="1">
    <source>
        <dbReference type="EMBL" id="GFY66143.1"/>
    </source>
</evidence>
<dbReference type="EMBL" id="BMAV01015847">
    <property type="protein sequence ID" value="GFY66143.1"/>
    <property type="molecule type" value="Genomic_DNA"/>
</dbReference>
<reference evidence="1" key="1">
    <citation type="submission" date="2020-08" db="EMBL/GenBank/DDBJ databases">
        <title>Multicomponent nature underlies the extraordinary mechanical properties of spider dragline silk.</title>
        <authorList>
            <person name="Kono N."/>
            <person name="Nakamura H."/>
            <person name="Mori M."/>
            <person name="Yoshida Y."/>
            <person name="Ohtoshi R."/>
            <person name="Malay A.D."/>
            <person name="Moran D.A.P."/>
            <person name="Tomita M."/>
            <person name="Numata K."/>
            <person name="Arakawa K."/>
        </authorList>
    </citation>
    <scope>NUCLEOTIDE SEQUENCE</scope>
</reference>
<dbReference type="Proteomes" id="UP000886998">
    <property type="component" value="Unassembled WGS sequence"/>
</dbReference>
<evidence type="ECO:0000313" key="2">
    <source>
        <dbReference type="Proteomes" id="UP000886998"/>
    </source>
</evidence>
<sequence>MHLHVPMSTNSSNKGAKKRVWPMKWKGERHMLRTSLLQPREIQNDLLIREVSCAQNFMSMVAWSGEENDHSAYFSFTQLCPFVNARLHVNEMKLNVGGVHSEQLSLLFIPSHGIPVVRALKVGLVSAHLTPEPPFCLHGKGKERNQVK</sequence>
<gene>
    <name evidence="1" type="ORF">TNIN_295841</name>
</gene>
<proteinExistence type="predicted"/>